<organism evidence="10 11">
    <name type="scientific">Dimorphilus gyrociliatus</name>
    <dbReference type="NCBI Taxonomy" id="2664684"/>
    <lineage>
        <taxon>Eukaryota</taxon>
        <taxon>Metazoa</taxon>
        <taxon>Spiralia</taxon>
        <taxon>Lophotrochozoa</taxon>
        <taxon>Annelida</taxon>
        <taxon>Polychaeta</taxon>
        <taxon>Polychaeta incertae sedis</taxon>
        <taxon>Dinophilidae</taxon>
        <taxon>Dimorphilus</taxon>
    </lineage>
</organism>
<evidence type="ECO:0000313" key="11">
    <source>
        <dbReference type="Proteomes" id="UP000549394"/>
    </source>
</evidence>
<dbReference type="Proteomes" id="UP000549394">
    <property type="component" value="Unassembled WGS sequence"/>
</dbReference>
<keyword evidence="6 8" id="KW-0456">Lyase</keyword>
<gene>
    <name evidence="10" type="ORF">DGYR_LOCUS11486</name>
</gene>
<proteinExistence type="inferred from homology"/>
<dbReference type="EC" id="4.2.1.93" evidence="8"/>
<keyword evidence="5 8" id="KW-0520">NAD</keyword>
<evidence type="ECO:0000256" key="2">
    <source>
        <dbReference type="ARBA" id="ARBA00022741"/>
    </source>
</evidence>
<comment type="catalytic activity">
    <reaction evidence="7 8">
        <text>(6S)-NADPHX + ATP = ADP + phosphate + NADPH + H(+)</text>
        <dbReference type="Rhea" id="RHEA:32231"/>
        <dbReference type="ChEBI" id="CHEBI:15378"/>
        <dbReference type="ChEBI" id="CHEBI:30616"/>
        <dbReference type="ChEBI" id="CHEBI:43474"/>
        <dbReference type="ChEBI" id="CHEBI:57783"/>
        <dbReference type="ChEBI" id="CHEBI:64076"/>
        <dbReference type="ChEBI" id="CHEBI:456216"/>
        <dbReference type="EC" id="4.2.1.93"/>
    </reaction>
</comment>
<keyword evidence="4" id="KW-0521">NADP</keyword>
<keyword evidence="2 8" id="KW-0547">Nucleotide-binding</keyword>
<dbReference type="FunFam" id="3.40.1190.20:FF:000023">
    <property type="entry name" value="ATP-dependent (S)-NAD(P)H-hydrate dehydratase"/>
    <property type="match status" value="1"/>
</dbReference>
<evidence type="ECO:0000256" key="7">
    <source>
        <dbReference type="ARBA" id="ARBA00047472"/>
    </source>
</evidence>
<dbReference type="EMBL" id="CAJFCJ010000019">
    <property type="protein sequence ID" value="CAD5123854.1"/>
    <property type="molecule type" value="Genomic_DNA"/>
</dbReference>
<accession>A0A7I8W6H7</accession>
<name>A0A7I8W6H7_9ANNE</name>
<evidence type="ECO:0000256" key="8">
    <source>
        <dbReference type="HAMAP-Rule" id="MF_03157"/>
    </source>
</evidence>
<evidence type="ECO:0000256" key="4">
    <source>
        <dbReference type="ARBA" id="ARBA00022857"/>
    </source>
</evidence>
<dbReference type="PROSITE" id="PS01049">
    <property type="entry name" value="YJEF_C_1"/>
    <property type="match status" value="1"/>
</dbReference>
<comment type="function">
    <text evidence="8">Catalyzes the dehydration of the S-form of NAD(P)HX at the expense of ATP, which is converted to ADP. Together with NAD(P)HX epimerase, which catalyzes the epimerization of the S- and R-forms, the enzyme allows the repair of both epimers of NAD(P)HX, a damaged form of NAD(P)H that is a result of enzymatic or heat-dependent hydration.</text>
</comment>
<dbReference type="GO" id="GO:0046496">
    <property type="term" value="P:nicotinamide nucleotide metabolic process"/>
    <property type="evidence" value="ECO:0007669"/>
    <property type="project" value="UniProtKB-UniRule"/>
</dbReference>
<evidence type="ECO:0000256" key="1">
    <source>
        <dbReference type="ARBA" id="ARBA00022553"/>
    </source>
</evidence>
<comment type="similarity">
    <text evidence="8">Belongs to the NnrD/CARKD family.</text>
</comment>
<dbReference type="NCBIfam" id="TIGR00196">
    <property type="entry name" value="yjeF_cterm"/>
    <property type="match status" value="1"/>
</dbReference>
<dbReference type="HAMAP" id="MF_01965">
    <property type="entry name" value="NADHX_dehydratase"/>
    <property type="match status" value="1"/>
</dbReference>
<dbReference type="Gene3D" id="3.40.1190.20">
    <property type="match status" value="1"/>
</dbReference>
<dbReference type="PANTHER" id="PTHR12592">
    <property type="entry name" value="ATP-DEPENDENT (S)-NAD(P)H-HYDRATE DEHYDRATASE FAMILY MEMBER"/>
    <property type="match status" value="1"/>
</dbReference>
<evidence type="ECO:0000313" key="10">
    <source>
        <dbReference type="EMBL" id="CAD5123854.1"/>
    </source>
</evidence>
<feature type="binding site" evidence="8">
    <location>
        <begin position="200"/>
        <end position="204"/>
    </location>
    <ligand>
        <name>ATP</name>
        <dbReference type="ChEBI" id="CHEBI:30616"/>
    </ligand>
</feature>
<comment type="cofactor">
    <cofactor evidence="8">
        <name>Mg(2+)</name>
        <dbReference type="ChEBI" id="CHEBI:18420"/>
    </cofactor>
</comment>
<keyword evidence="3 8" id="KW-0067">ATP-binding</keyword>
<dbReference type="InterPro" id="IPR000631">
    <property type="entry name" value="CARKD"/>
</dbReference>
<feature type="binding site" evidence="8">
    <location>
        <begin position="159"/>
        <end position="165"/>
    </location>
    <ligand>
        <name>(6S)-NADPHX</name>
        <dbReference type="ChEBI" id="CHEBI:64076"/>
    </ligand>
</feature>
<comment type="catalytic activity">
    <reaction evidence="8">
        <text>(6S)-NADHX + ATP = ADP + phosphate + NADH + H(+)</text>
        <dbReference type="Rhea" id="RHEA:19017"/>
        <dbReference type="ChEBI" id="CHEBI:15378"/>
        <dbReference type="ChEBI" id="CHEBI:30616"/>
        <dbReference type="ChEBI" id="CHEBI:43474"/>
        <dbReference type="ChEBI" id="CHEBI:57945"/>
        <dbReference type="ChEBI" id="CHEBI:64074"/>
        <dbReference type="ChEBI" id="CHEBI:456216"/>
        <dbReference type="EC" id="4.2.1.93"/>
    </reaction>
</comment>
<sequence length="300" mass="32435">MSASNILQSIRQCVPVLSENLYKGNCGRLGVVGGCREYTGAPYFAAITILKMGGDLSHVFCAEAAAPVIKSYSPELIVHPVLDSPDVDSEIKKWIPKLHSIVIGPGLGREEKLLNTTSKVIEAIRTLEKPMVIDADGVYCISDRLNLVKDNKNLILTPNAVEFNNLFQKVHGRKFEGDEGLDEAVKSTCLALGGVTIVRKGAEDVISDGTHTLRCSEKGSTRRCGGQGDLLSGSMALFLAWISASKNNLPLPATVLAAFGGCVLTRQCSLAGFKRFGRSMTTTDMISCIHECFEKTFEHK</sequence>
<dbReference type="PANTHER" id="PTHR12592:SF0">
    <property type="entry name" value="ATP-DEPENDENT (S)-NAD(P)H-HYDRATE DEHYDRATASE"/>
    <property type="match status" value="1"/>
</dbReference>
<feature type="binding site" evidence="8">
    <location>
        <position position="229"/>
    </location>
    <ligand>
        <name>(6S)-NADPHX</name>
        <dbReference type="ChEBI" id="CHEBI:64076"/>
    </ligand>
</feature>
<dbReference type="GO" id="GO:0110051">
    <property type="term" value="P:metabolite repair"/>
    <property type="evidence" value="ECO:0007669"/>
    <property type="project" value="TreeGrafter"/>
</dbReference>
<reference evidence="10 11" key="1">
    <citation type="submission" date="2020-08" db="EMBL/GenBank/DDBJ databases">
        <authorList>
            <person name="Hejnol A."/>
        </authorList>
    </citation>
    <scope>NUCLEOTIDE SEQUENCE [LARGE SCALE GENOMIC DNA]</scope>
</reference>
<feature type="binding site" evidence="8">
    <location>
        <position position="106"/>
    </location>
    <ligand>
        <name>(6S)-NADPHX</name>
        <dbReference type="ChEBI" id="CHEBI:64076"/>
    </ligand>
</feature>
<dbReference type="OrthoDB" id="8110916at2759"/>
<keyword evidence="11" id="KW-1185">Reference proteome</keyword>
<comment type="caution">
    <text evidence="10">The sequence shown here is derived from an EMBL/GenBank/DDBJ whole genome shotgun (WGS) entry which is preliminary data.</text>
</comment>
<dbReference type="SUPFAM" id="SSF53613">
    <property type="entry name" value="Ribokinase-like"/>
    <property type="match status" value="1"/>
</dbReference>
<evidence type="ECO:0000259" key="9">
    <source>
        <dbReference type="PROSITE" id="PS51383"/>
    </source>
</evidence>
<keyword evidence="1 8" id="KW-0597">Phosphoprotein</keyword>
<feature type="binding site" evidence="8">
    <location>
        <begin position="219"/>
        <end position="228"/>
    </location>
    <ligand>
        <name>ATP</name>
        <dbReference type="ChEBI" id="CHEBI:30616"/>
    </ligand>
</feature>
<dbReference type="InterPro" id="IPR017953">
    <property type="entry name" value="Carbohydrate_kinase_pred_CS"/>
</dbReference>
<evidence type="ECO:0000256" key="3">
    <source>
        <dbReference type="ARBA" id="ARBA00022840"/>
    </source>
</evidence>
<dbReference type="GO" id="GO:0005524">
    <property type="term" value="F:ATP binding"/>
    <property type="evidence" value="ECO:0007669"/>
    <property type="project" value="UniProtKB-KW"/>
</dbReference>
<dbReference type="PROSITE" id="PS51383">
    <property type="entry name" value="YJEF_C_3"/>
    <property type="match status" value="1"/>
</dbReference>
<dbReference type="GO" id="GO:0047453">
    <property type="term" value="F:ATP-dependent NAD(P)H-hydrate dehydratase activity"/>
    <property type="evidence" value="ECO:0007669"/>
    <property type="project" value="UniProtKB-UniRule"/>
</dbReference>
<dbReference type="InterPro" id="IPR029056">
    <property type="entry name" value="Ribokinase-like"/>
</dbReference>
<dbReference type="CDD" id="cd01171">
    <property type="entry name" value="YXKO-related"/>
    <property type="match status" value="1"/>
</dbReference>
<protein>
    <recommendedName>
        <fullName evidence="8">ATP-dependent (S)-NAD(P)H-hydrate dehydratase</fullName>
        <ecNumber evidence="8">4.2.1.93</ecNumber>
    </recommendedName>
    <alternativeName>
        <fullName evidence="8">ATP-dependent NAD(P)HX dehydratase</fullName>
    </alternativeName>
</protein>
<evidence type="ECO:0000256" key="6">
    <source>
        <dbReference type="ARBA" id="ARBA00023239"/>
    </source>
</evidence>
<evidence type="ECO:0000256" key="5">
    <source>
        <dbReference type="ARBA" id="ARBA00023027"/>
    </source>
</evidence>
<dbReference type="Pfam" id="PF01256">
    <property type="entry name" value="Carb_kinase"/>
    <property type="match status" value="1"/>
</dbReference>
<dbReference type="AlphaFoldDB" id="A0A7I8W6H7"/>
<feature type="domain" description="YjeF C-terminal" evidence="9">
    <location>
        <begin position="6"/>
        <end position="296"/>
    </location>
</feature>